<keyword evidence="3" id="KW-0805">Transcription regulation</keyword>
<dbReference type="Pfam" id="PF00072">
    <property type="entry name" value="Response_reg"/>
    <property type="match status" value="1"/>
</dbReference>
<keyword evidence="4" id="KW-0804">Transcription</keyword>
<name>A0ABD3KVN5_EUCGL</name>
<keyword evidence="5" id="KW-0539">Nucleus</keyword>
<accession>A0ABD3KVN5</accession>
<dbReference type="InterPro" id="IPR006447">
    <property type="entry name" value="Myb_dom_plants"/>
</dbReference>
<dbReference type="PANTHER" id="PTHR43874:SF58">
    <property type="entry name" value="TWO-COMPONENT RESPONSE REGULATOR-LIKE APRR8-RELATED"/>
    <property type="match status" value="1"/>
</dbReference>
<proteinExistence type="predicted"/>
<dbReference type="Proteomes" id="UP001634007">
    <property type="component" value="Unassembled WGS sequence"/>
</dbReference>
<dbReference type="FunFam" id="1.10.10.60:FF:000007">
    <property type="entry name" value="Two-component response regulator"/>
    <property type="match status" value="1"/>
</dbReference>
<dbReference type="SMART" id="SM00448">
    <property type="entry name" value="REC"/>
    <property type="match status" value="1"/>
</dbReference>
<dbReference type="AlphaFoldDB" id="A0ABD3KVN5"/>
<feature type="region of interest" description="Disordered" evidence="7">
    <location>
        <begin position="385"/>
        <end position="404"/>
    </location>
</feature>
<dbReference type="SUPFAM" id="SSF52172">
    <property type="entry name" value="CheY-like"/>
    <property type="match status" value="1"/>
</dbReference>
<dbReference type="Gene3D" id="1.10.10.60">
    <property type="entry name" value="Homeodomain-like"/>
    <property type="match status" value="1"/>
</dbReference>
<feature type="compositionally biased region" description="Acidic residues" evidence="7">
    <location>
        <begin position="193"/>
        <end position="203"/>
    </location>
</feature>
<dbReference type="InterPro" id="IPR011006">
    <property type="entry name" value="CheY-like_superfamily"/>
</dbReference>
<evidence type="ECO:0000313" key="10">
    <source>
        <dbReference type="Proteomes" id="UP001634007"/>
    </source>
</evidence>
<dbReference type="Gene3D" id="3.40.50.2300">
    <property type="match status" value="1"/>
</dbReference>
<feature type="region of interest" description="Disordered" evidence="7">
    <location>
        <begin position="153"/>
        <end position="210"/>
    </location>
</feature>
<comment type="caution">
    <text evidence="6">Lacks conserved residue(s) required for the propagation of feature annotation.</text>
</comment>
<evidence type="ECO:0000256" key="1">
    <source>
        <dbReference type="ARBA" id="ARBA00004123"/>
    </source>
</evidence>
<sequence>MSPLPNEATAEVANSIKSRVQYTDLVPAGVEVLVVDGDSATLAITSRMLLMFGYKVLTAKSTGDALSIIQERQDSLDLILTEIHLPDADKFEVLDKLGRASNLPVIIMTADNNEGTMLGALLNGASLYLLKPISKIEIRDLWQFSFMRKRDQMAQVTEDSTDQDSPKEEGDDEPESQLPAKQGESLPRKQECEEVDGDKEDDGANLQPHKKTRLTWTNELEEKFLGAIQLLGVDSAQPKKILQLMNVPNLKKASVASHLQKYRLALKQDQDTILKTVHPESHRLSSTMHLQGLLSFSESHLQAMAMAKDTRPPSCFQSNPNISPVMACDRDWQPWNYSNQTSNPIANPLLMPSTELSRSFFHTGKEVVGTANVLSIGKGSCSVMETQSSGTGDPPAWKEATVAAQAPERRDVIVRRGERRWSPL</sequence>
<dbReference type="PROSITE" id="PS50110">
    <property type="entry name" value="RESPONSE_REGULATORY"/>
    <property type="match status" value="1"/>
</dbReference>
<evidence type="ECO:0000256" key="5">
    <source>
        <dbReference type="ARBA" id="ARBA00023242"/>
    </source>
</evidence>
<keyword evidence="10" id="KW-1185">Reference proteome</keyword>
<evidence type="ECO:0000256" key="4">
    <source>
        <dbReference type="ARBA" id="ARBA00023163"/>
    </source>
</evidence>
<dbReference type="EMBL" id="JBJKBG010000004">
    <property type="protein sequence ID" value="KAL3743457.1"/>
    <property type="molecule type" value="Genomic_DNA"/>
</dbReference>
<dbReference type="GO" id="GO:0005634">
    <property type="term" value="C:nucleus"/>
    <property type="evidence" value="ECO:0007669"/>
    <property type="project" value="UniProtKB-SubCell"/>
</dbReference>
<evidence type="ECO:0000259" key="8">
    <source>
        <dbReference type="PROSITE" id="PS50110"/>
    </source>
</evidence>
<dbReference type="GO" id="GO:0000160">
    <property type="term" value="P:phosphorelay signal transduction system"/>
    <property type="evidence" value="ECO:0007669"/>
    <property type="project" value="UniProtKB-KW"/>
</dbReference>
<organism evidence="9 10">
    <name type="scientific">Eucalyptus globulus</name>
    <name type="common">Tasmanian blue gum</name>
    <dbReference type="NCBI Taxonomy" id="34317"/>
    <lineage>
        <taxon>Eukaryota</taxon>
        <taxon>Viridiplantae</taxon>
        <taxon>Streptophyta</taxon>
        <taxon>Embryophyta</taxon>
        <taxon>Tracheophyta</taxon>
        <taxon>Spermatophyta</taxon>
        <taxon>Magnoliopsida</taxon>
        <taxon>eudicotyledons</taxon>
        <taxon>Gunneridae</taxon>
        <taxon>Pentapetalae</taxon>
        <taxon>rosids</taxon>
        <taxon>malvids</taxon>
        <taxon>Myrtales</taxon>
        <taxon>Myrtaceae</taxon>
        <taxon>Myrtoideae</taxon>
        <taxon>Eucalypteae</taxon>
        <taxon>Eucalyptus</taxon>
    </lineage>
</organism>
<evidence type="ECO:0000256" key="7">
    <source>
        <dbReference type="SAM" id="MobiDB-lite"/>
    </source>
</evidence>
<protein>
    <recommendedName>
        <fullName evidence="8">Response regulatory domain-containing protein</fullName>
    </recommendedName>
</protein>
<evidence type="ECO:0000256" key="2">
    <source>
        <dbReference type="ARBA" id="ARBA00023012"/>
    </source>
</evidence>
<dbReference type="InterPro" id="IPR001789">
    <property type="entry name" value="Sig_transdc_resp-reg_receiver"/>
</dbReference>
<dbReference type="InterPro" id="IPR045279">
    <property type="entry name" value="ARR-like"/>
</dbReference>
<evidence type="ECO:0000256" key="3">
    <source>
        <dbReference type="ARBA" id="ARBA00023015"/>
    </source>
</evidence>
<dbReference type="SUPFAM" id="SSF46689">
    <property type="entry name" value="Homeodomain-like"/>
    <property type="match status" value="1"/>
</dbReference>
<evidence type="ECO:0000313" key="9">
    <source>
        <dbReference type="EMBL" id="KAL3743457.1"/>
    </source>
</evidence>
<feature type="domain" description="Response regulatory" evidence="8">
    <location>
        <begin position="31"/>
        <end position="146"/>
    </location>
</feature>
<reference evidence="9 10" key="1">
    <citation type="submission" date="2024-11" db="EMBL/GenBank/DDBJ databases">
        <title>Chromosome-level genome assembly of Eucalyptus globulus Labill. provides insights into its genome evolution.</title>
        <authorList>
            <person name="Li X."/>
        </authorList>
    </citation>
    <scope>NUCLEOTIDE SEQUENCE [LARGE SCALE GENOMIC DNA]</scope>
    <source>
        <strain evidence="9">CL2024</strain>
        <tissue evidence="9">Fresh tender leaves</tissue>
    </source>
</reference>
<dbReference type="NCBIfam" id="TIGR01557">
    <property type="entry name" value="myb_SHAQKYF"/>
    <property type="match status" value="1"/>
</dbReference>
<dbReference type="Pfam" id="PF00249">
    <property type="entry name" value="Myb_DNA-binding"/>
    <property type="match status" value="1"/>
</dbReference>
<gene>
    <name evidence="9" type="ORF">ACJRO7_018709</name>
</gene>
<comment type="caution">
    <text evidence="9">The sequence shown here is derived from an EMBL/GenBank/DDBJ whole genome shotgun (WGS) entry which is preliminary data.</text>
</comment>
<keyword evidence="2" id="KW-0902">Two-component regulatory system</keyword>
<dbReference type="CDD" id="cd17584">
    <property type="entry name" value="REC_typeB_ARR-like"/>
    <property type="match status" value="1"/>
</dbReference>
<comment type="subcellular location">
    <subcellularLocation>
        <location evidence="1">Nucleus</location>
    </subcellularLocation>
</comment>
<dbReference type="InterPro" id="IPR001005">
    <property type="entry name" value="SANT/Myb"/>
</dbReference>
<evidence type="ECO:0000256" key="6">
    <source>
        <dbReference type="PROSITE-ProRule" id="PRU00169"/>
    </source>
</evidence>
<dbReference type="PANTHER" id="PTHR43874">
    <property type="entry name" value="TWO-COMPONENT RESPONSE REGULATOR"/>
    <property type="match status" value="1"/>
</dbReference>
<dbReference type="InterPro" id="IPR009057">
    <property type="entry name" value="Homeodomain-like_sf"/>
</dbReference>